<dbReference type="PANTHER" id="PTHR44757:SF2">
    <property type="entry name" value="BIOFILM ARCHITECTURE MAINTENANCE PROTEIN MBAA"/>
    <property type="match status" value="1"/>
</dbReference>
<keyword evidence="7" id="KW-1185">Reference proteome</keyword>
<evidence type="ECO:0000313" key="7">
    <source>
        <dbReference type="Proteomes" id="UP000826722"/>
    </source>
</evidence>
<dbReference type="PROSITE" id="PS50883">
    <property type="entry name" value="EAL"/>
    <property type="match status" value="1"/>
</dbReference>
<dbReference type="Pfam" id="PF00990">
    <property type="entry name" value="GGDEF"/>
    <property type="match status" value="1"/>
</dbReference>
<evidence type="ECO:0000256" key="1">
    <source>
        <dbReference type="ARBA" id="ARBA00051114"/>
    </source>
</evidence>
<dbReference type="GO" id="GO:0071111">
    <property type="term" value="F:cyclic-guanylate-specific phosphodiesterase activity"/>
    <property type="evidence" value="ECO:0007669"/>
    <property type="project" value="UniProtKB-EC"/>
</dbReference>
<name>A0A8D5G4Y3_9PROT</name>
<dbReference type="InterPro" id="IPR029787">
    <property type="entry name" value="Nucleotide_cyclase"/>
</dbReference>
<organism evidence="6 7">
    <name type="scientific">Methyloradius palustris</name>
    <dbReference type="NCBI Taxonomy" id="2778876"/>
    <lineage>
        <taxon>Bacteria</taxon>
        <taxon>Pseudomonadati</taxon>
        <taxon>Pseudomonadota</taxon>
        <taxon>Betaproteobacteria</taxon>
        <taxon>Nitrosomonadales</taxon>
        <taxon>Methylophilaceae</taxon>
        <taxon>Methyloradius</taxon>
    </lineage>
</organism>
<dbReference type="RefSeq" id="WP_221763865.1">
    <property type="nucleotide sequence ID" value="NZ_AP024110.1"/>
</dbReference>
<dbReference type="NCBIfam" id="TIGR00254">
    <property type="entry name" value="GGDEF"/>
    <property type="match status" value="1"/>
</dbReference>
<dbReference type="CDD" id="cd01948">
    <property type="entry name" value="EAL"/>
    <property type="match status" value="1"/>
</dbReference>
<sequence length="707" mass="79713">MKPSDKLLIERVLASLNRVAVVFADEALNLHYINPYGFELFDLAVPDNHSPEQSIFSTDTPVKLPDAVIERISHEISQHQHDFIAEFNLGKQGSAEQQKILQFYIAPLPSLLGISSFSDNLKKNKATQKPGYLFQVYDITESEATGKRLQQAKIAFESAAEGIMIMDDKTRIIAMNKGFTDITGFSEDEMMGEIPNVFHGEKYDAVFYQSLWHNLKYEGYWRGELWNTRKNGEQYSEWLTLTTVKDRQNNVVNYVGVFADISELKHSQNRLNELVNHDSLTGLPNRTLLNELLSHAIKRAEREENQLAVLFIDLDRFKAINDSLGHQVGDKLLYEVANRIKLAVRESDVVARLGGDEFLVMMDMIKHKQDVELVTKKIIKALQTEFVIDGRDLFIGASVGIALYPEHSIEVDGLVNAADIAMYHVKNSGKNSHCFYSADLSKNANELFMMENHLRRALERDQLEVYYQPQVRIKDGKIIGAESLLRWRHPELGMVSPAKFIPLAEETGLILQIGEWVLRESALQASRWAHAGYDLNRVSVNVSGVQIQRSNFADTVYGVLIETDCNPRLLELEITESTVMHNTEFVISVFNRIKNLGLKLAIDDFGTGYSSLSHLKRLPLDKLKIDQSFVRELPGNADDAAIANAIHAMANSLGFNVIAEGVETEAQAAFLLDMGCEIAQGYLYSRPVTATQFTALLEAERVKNKTE</sequence>
<dbReference type="EMBL" id="AP024110">
    <property type="protein sequence ID" value="BCM25815.1"/>
    <property type="molecule type" value="Genomic_DNA"/>
</dbReference>
<dbReference type="Gene3D" id="3.30.70.270">
    <property type="match status" value="1"/>
</dbReference>
<evidence type="ECO:0000259" key="5">
    <source>
        <dbReference type="PROSITE" id="PS50887"/>
    </source>
</evidence>
<dbReference type="InterPro" id="IPR052155">
    <property type="entry name" value="Biofilm_reg_signaling"/>
</dbReference>
<evidence type="ECO:0000259" key="4">
    <source>
        <dbReference type="PROSITE" id="PS50883"/>
    </source>
</evidence>
<evidence type="ECO:0000313" key="6">
    <source>
        <dbReference type="EMBL" id="BCM25815.1"/>
    </source>
</evidence>
<dbReference type="AlphaFoldDB" id="A0A8D5G4Y3"/>
<dbReference type="KEGG" id="mpau:ZMTM_20740"/>
<dbReference type="CDD" id="cd01949">
    <property type="entry name" value="GGDEF"/>
    <property type="match status" value="1"/>
</dbReference>
<dbReference type="InterPro" id="IPR035965">
    <property type="entry name" value="PAS-like_dom_sf"/>
</dbReference>
<dbReference type="PROSITE" id="PS50112">
    <property type="entry name" value="PAS"/>
    <property type="match status" value="1"/>
</dbReference>
<dbReference type="Pfam" id="PF00563">
    <property type="entry name" value="EAL"/>
    <property type="match status" value="1"/>
</dbReference>
<dbReference type="FunFam" id="3.30.70.270:FF:000001">
    <property type="entry name" value="Diguanylate cyclase domain protein"/>
    <property type="match status" value="1"/>
</dbReference>
<dbReference type="SUPFAM" id="SSF55073">
    <property type="entry name" value="Nucleotide cyclase"/>
    <property type="match status" value="1"/>
</dbReference>
<dbReference type="CDD" id="cd00130">
    <property type="entry name" value="PAS"/>
    <property type="match status" value="1"/>
</dbReference>
<feature type="domain" description="PAC" evidence="3">
    <location>
        <begin position="221"/>
        <end position="273"/>
    </location>
</feature>
<dbReference type="SMART" id="SM00086">
    <property type="entry name" value="PAC"/>
    <property type="match status" value="1"/>
</dbReference>
<dbReference type="Gene3D" id="3.20.20.450">
    <property type="entry name" value="EAL domain"/>
    <property type="match status" value="1"/>
</dbReference>
<evidence type="ECO:0008006" key="8">
    <source>
        <dbReference type="Google" id="ProtNLM"/>
    </source>
</evidence>
<dbReference type="PROSITE" id="PS50887">
    <property type="entry name" value="GGDEF"/>
    <property type="match status" value="1"/>
</dbReference>
<dbReference type="InterPro" id="IPR000160">
    <property type="entry name" value="GGDEF_dom"/>
</dbReference>
<feature type="domain" description="GGDEF" evidence="5">
    <location>
        <begin position="305"/>
        <end position="438"/>
    </location>
</feature>
<dbReference type="SUPFAM" id="SSF55785">
    <property type="entry name" value="PYP-like sensor domain (PAS domain)"/>
    <property type="match status" value="1"/>
</dbReference>
<dbReference type="InterPro" id="IPR000014">
    <property type="entry name" value="PAS"/>
</dbReference>
<reference evidence="6" key="1">
    <citation type="journal article" date="2021" name="Arch. Microbiol.">
        <title>Methyloradius palustris gen. nov., sp. nov., a methanol-oxidizing bacterium isolated from snow.</title>
        <authorList>
            <person name="Miyadera T."/>
            <person name="Kojima H."/>
            <person name="Fukui M."/>
        </authorList>
    </citation>
    <scope>NUCLEOTIDE SEQUENCE</scope>
    <source>
        <strain evidence="6">Zm11</strain>
    </source>
</reference>
<dbReference type="InterPro" id="IPR001610">
    <property type="entry name" value="PAC"/>
</dbReference>
<dbReference type="PROSITE" id="PS50113">
    <property type="entry name" value="PAC"/>
    <property type="match status" value="1"/>
</dbReference>
<evidence type="ECO:0000259" key="2">
    <source>
        <dbReference type="PROSITE" id="PS50112"/>
    </source>
</evidence>
<dbReference type="InterPro" id="IPR000700">
    <property type="entry name" value="PAS-assoc_C"/>
</dbReference>
<dbReference type="InterPro" id="IPR043128">
    <property type="entry name" value="Rev_trsase/Diguanyl_cyclase"/>
</dbReference>
<dbReference type="PANTHER" id="PTHR44757">
    <property type="entry name" value="DIGUANYLATE CYCLASE DGCP"/>
    <property type="match status" value="1"/>
</dbReference>
<dbReference type="FunFam" id="3.20.20.450:FF:000001">
    <property type="entry name" value="Cyclic di-GMP phosphodiesterase yahA"/>
    <property type="match status" value="1"/>
</dbReference>
<dbReference type="Proteomes" id="UP000826722">
    <property type="component" value="Chromosome"/>
</dbReference>
<gene>
    <name evidence="6" type="ORF">ZMTM_20740</name>
</gene>
<dbReference type="SUPFAM" id="SSF141868">
    <property type="entry name" value="EAL domain-like"/>
    <property type="match status" value="1"/>
</dbReference>
<proteinExistence type="predicted"/>
<feature type="domain" description="PAS" evidence="2">
    <location>
        <begin position="148"/>
        <end position="193"/>
    </location>
</feature>
<dbReference type="SMART" id="SM00052">
    <property type="entry name" value="EAL"/>
    <property type="match status" value="1"/>
</dbReference>
<dbReference type="SMART" id="SM00091">
    <property type="entry name" value="PAS"/>
    <property type="match status" value="1"/>
</dbReference>
<dbReference type="InterPro" id="IPR035919">
    <property type="entry name" value="EAL_sf"/>
</dbReference>
<dbReference type="GO" id="GO:0071732">
    <property type="term" value="P:cellular response to nitric oxide"/>
    <property type="evidence" value="ECO:0007669"/>
    <property type="project" value="UniProtKB-ARBA"/>
</dbReference>
<dbReference type="NCBIfam" id="TIGR00229">
    <property type="entry name" value="sensory_box"/>
    <property type="match status" value="1"/>
</dbReference>
<dbReference type="Gene3D" id="3.30.450.20">
    <property type="entry name" value="PAS domain"/>
    <property type="match status" value="1"/>
</dbReference>
<comment type="catalytic activity">
    <reaction evidence="1">
        <text>3',3'-c-di-GMP + H2O = 5'-phosphoguanylyl(3'-&gt;5')guanosine + H(+)</text>
        <dbReference type="Rhea" id="RHEA:24902"/>
        <dbReference type="ChEBI" id="CHEBI:15377"/>
        <dbReference type="ChEBI" id="CHEBI:15378"/>
        <dbReference type="ChEBI" id="CHEBI:58754"/>
        <dbReference type="ChEBI" id="CHEBI:58805"/>
        <dbReference type="EC" id="3.1.4.52"/>
    </reaction>
    <physiologicalReaction direction="left-to-right" evidence="1">
        <dbReference type="Rhea" id="RHEA:24903"/>
    </physiologicalReaction>
</comment>
<feature type="domain" description="EAL" evidence="4">
    <location>
        <begin position="447"/>
        <end position="701"/>
    </location>
</feature>
<evidence type="ECO:0000259" key="3">
    <source>
        <dbReference type="PROSITE" id="PS50113"/>
    </source>
</evidence>
<protein>
    <recommendedName>
        <fullName evidence="8">Diguanylate cyclase/phosphodiesterase with PAS/PAC sensor(S)</fullName>
    </recommendedName>
</protein>
<dbReference type="InterPro" id="IPR001633">
    <property type="entry name" value="EAL_dom"/>
</dbReference>
<accession>A0A8D5G4Y3</accession>
<dbReference type="Pfam" id="PF13426">
    <property type="entry name" value="PAS_9"/>
    <property type="match status" value="1"/>
</dbReference>
<dbReference type="SMART" id="SM00267">
    <property type="entry name" value="GGDEF"/>
    <property type="match status" value="1"/>
</dbReference>